<dbReference type="AlphaFoldDB" id="A0A5D3DMD9"/>
<evidence type="ECO:0000313" key="2">
    <source>
        <dbReference type="EMBL" id="TYK24785.1"/>
    </source>
</evidence>
<dbReference type="EMBL" id="SSTD01003836">
    <property type="protein sequence ID" value="TYK24785.1"/>
    <property type="molecule type" value="Genomic_DNA"/>
</dbReference>
<evidence type="ECO:0000313" key="3">
    <source>
        <dbReference type="Proteomes" id="UP000321393"/>
    </source>
</evidence>
<accession>A0A5D3DMD9</accession>
<evidence type="ECO:0000313" key="1">
    <source>
        <dbReference type="EMBL" id="KAA0059826.1"/>
    </source>
</evidence>
<dbReference type="Proteomes" id="UP000321393">
    <property type="component" value="Unassembled WGS sequence"/>
</dbReference>
<sequence length="134" mass="15858">MLTMLKECRGQNNSHFKKFDDLEQAHANLPPRFSNQVQNWHFRCDYYLTRQFQSYNYNNGAKSFLQRQDELAKQQSHLIDRVELLKETHTWGGQFISQADVDAHNQMLKLQSHLTPKGSQPLFEDEIYKTVLGR</sequence>
<protein>
    <submittedName>
        <fullName evidence="2">CACTA en-spm transposon protein</fullName>
    </submittedName>
</protein>
<gene>
    <name evidence="2" type="ORF">E5676_scaffold184G00270</name>
    <name evidence="1" type="ORF">E6C27_scaffold108G001020</name>
</gene>
<name>A0A5D3DMD9_CUCMM</name>
<reference evidence="3 4" key="1">
    <citation type="submission" date="2019-08" db="EMBL/GenBank/DDBJ databases">
        <title>Draft genome sequences of two oriental melons (Cucumis melo L. var makuwa).</title>
        <authorList>
            <person name="Kwon S.-Y."/>
        </authorList>
    </citation>
    <scope>NUCLEOTIDE SEQUENCE [LARGE SCALE GENOMIC DNA]</scope>
    <source>
        <strain evidence="4">cv. Chang Bougi</strain>
        <strain evidence="3">cv. SW 3</strain>
        <tissue evidence="2">Leaf</tissue>
    </source>
</reference>
<evidence type="ECO:0000313" key="4">
    <source>
        <dbReference type="Proteomes" id="UP000321947"/>
    </source>
</evidence>
<proteinExistence type="predicted"/>
<dbReference type="EMBL" id="SSTE01005892">
    <property type="protein sequence ID" value="KAA0059826.1"/>
    <property type="molecule type" value="Genomic_DNA"/>
</dbReference>
<dbReference type="Proteomes" id="UP000321947">
    <property type="component" value="Unassembled WGS sequence"/>
</dbReference>
<organism evidence="2 4">
    <name type="scientific">Cucumis melo var. makuwa</name>
    <name type="common">Oriental melon</name>
    <dbReference type="NCBI Taxonomy" id="1194695"/>
    <lineage>
        <taxon>Eukaryota</taxon>
        <taxon>Viridiplantae</taxon>
        <taxon>Streptophyta</taxon>
        <taxon>Embryophyta</taxon>
        <taxon>Tracheophyta</taxon>
        <taxon>Spermatophyta</taxon>
        <taxon>Magnoliopsida</taxon>
        <taxon>eudicotyledons</taxon>
        <taxon>Gunneridae</taxon>
        <taxon>Pentapetalae</taxon>
        <taxon>rosids</taxon>
        <taxon>fabids</taxon>
        <taxon>Cucurbitales</taxon>
        <taxon>Cucurbitaceae</taxon>
        <taxon>Benincaseae</taxon>
        <taxon>Cucumis</taxon>
    </lineage>
</organism>
<comment type="caution">
    <text evidence="2">The sequence shown here is derived from an EMBL/GenBank/DDBJ whole genome shotgun (WGS) entry which is preliminary data.</text>
</comment>